<accession>A0A223HX98</accession>
<dbReference type="AlphaFoldDB" id="A0A223HX98"/>
<dbReference type="RefSeq" id="WP_094397045.1">
    <property type="nucleotide sequence ID" value="NZ_CP016893.1"/>
</dbReference>
<protein>
    <submittedName>
        <fullName evidence="1">Sulfatase family protein</fullName>
    </submittedName>
</protein>
<proteinExistence type="predicted"/>
<gene>
    <name evidence="1" type="ORF">Thert_00992</name>
</gene>
<evidence type="ECO:0000313" key="2">
    <source>
        <dbReference type="Proteomes" id="UP000214975"/>
    </source>
</evidence>
<dbReference type="Proteomes" id="UP000214975">
    <property type="component" value="Chromosome"/>
</dbReference>
<organism evidence="1 2">
    <name type="scientific">Thermoanaerobacterium thermosaccharolyticum</name>
    <name type="common">Clostridium thermosaccharolyticum</name>
    <dbReference type="NCBI Taxonomy" id="1517"/>
    <lineage>
        <taxon>Bacteria</taxon>
        <taxon>Bacillati</taxon>
        <taxon>Bacillota</taxon>
        <taxon>Clostridia</taxon>
        <taxon>Thermoanaerobacterales</taxon>
        <taxon>Thermoanaerobacteraceae</taxon>
        <taxon>Thermoanaerobacterium</taxon>
    </lineage>
</organism>
<sequence>MNVRIDGIPVTESDEDLFFVDKEVYPEENQNMAANEEYRELIKHLKTKLKQHLEDSKELSPGTAEALDLFIQKKLAEQK</sequence>
<dbReference type="EMBL" id="CP016893">
    <property type="protein sequence ID" value="AST57109.1"/>
    <property type="molecule type" value="Genomic_DNA"/>
</dbReference>
<evidence type="ECO:0000313" key="1">
    <source>
        <dbReference type="EMBL" id="AST57109.1"/>
    </source>
</evidence>
<name>A0A223HX98_THETR</name>
<reference evidence="1 2" key="1">
    <citation type="submission" date="2016-08" db="EMBL/GenBank/DDBJ databases">
        <title>A novel genetic cassette of butanologenic Thermoanaerobacterium thermosaccharolyticum that directly convert cellulose to butanol.</title>
        <authorList>
            <person name="Li T."/>
            <person name="He J."/>
        </authorList>
    </citation>
    <scope>NUCLEOTIDE SEQUENCE [LARGE SCALE GENOMIC DNA]</scope>
    <source>
        <strain evidence="1 2">TG57</strain>
    </source>
</reference>